<dbReference type="RefSeq" id="WP_161390325.1">
    <property type="nucleotide sequence ID" value="NZ_JBHSCP010000001.1"/>
</dbReference>
<dbReference type="Proteomes" id="UP000469430">
    <property type="component" value="Unassembled WGS sequence"/>
</dbReference>
<keyword evidence="2" id="KW-1185">Reference proteome</keyword>
<sequence>MRRSLVLTNESARHPFRASLPQHALDEREDDEVEQRVPWRMRLGLTGEDMRGFASTYCASLIAVSVFIA</sequence>
<accession>A0A6I4TWJ9</accession>
<dbReference type="EMBL" id="WTYJ01000001">
    <property type="protein sequence ID" value="MXO98713.1"/>
    <property type="molecule type" value="Genomic_DNA"/>
</dbReference>
<evidence type="ECO:0000313" key="2">
    <source>
        <dbReference type="Proteomes" id="UP000469430"/>
    </source>
</evidence>
<name>A0A6I4TWJ9_9SPHN</name>
<dbReference type="AlphaFoldDB" id="A0A6I4TWJ9"/>
<gene>
    <name evidence="1" type="ORF">GRI97_06915</name>
</gene>
<organism evidence="1 2">
    <name type="scientific">Croceibacterium xixiisoli</name>
    <dbReference type="NCBI Taxonomy" id="1476466"/>
    <lineage>
        <taxon>Bacteria</taxon>
        <taxon>Pseudomonadati</taxon>
        <taxon>Pseudomonadota</taxon>
        <taxon>Alphaproteobacteria</taxon>
        <taxon>Sphingomonadales</taxon>
        <taxon>Erythrobacteraceae</taxon>
        <taxon>Croceibacterium</taxon>
    </lineage>
</organism>
<dbReference type="OrthoDB" id="7428630at2"/>
<comment type="caution">
    <text evidence="1">The sequence shown here is derived from an EMBL/GenBank/DDBJ whole genome shotgun (WGS) entry which is preliminary data.</text>
</comment>
<evidence type="ECO:0000313" key="1">
    <source>
        <dbReference type="EMBL" id="MXO98713.1"/>
    </source>
</evidence>
<proteinExistence type="predicted"/>
<reference evidence="1 2" key="1">
    <citation type="submission" date="2019-12" db="EMBL/GenBank/DDBJ databases">
        <title>Genomic-based taxomic classification of the family Erythrobacteraceae.</title>
        <authorList>
            <person name="Xu L."/>
        </authorList>
    </citation>
    <scope>NUCLEOTIDE SEQUENCE [LARGE SCALE GENOMIC DNA]</scope>
    <source>
        <strain evidence="1 2">S36</strain>
    </source>
</reference>
<protein>
    <submittedName>
        <fullName evidence="1">Uncharacterized protein</fullName>
    </submittedName>
</protein>